<evidence type="ECO:0000256" key="6">
    <source>
        <dbReference type="PROSITE-ProRule" id="PRU00169"/>
    </source>
</evidence>
<evidence type="ECO:0000256" key="3">
    <source>
        <dbReference type="ARBA" id="ARBA00023015"/>
    </source>
</evidence>
<evidence type="ECO:0000256" key="1">
    <source>
        <dbReference type="ARBA" id="ARBA00022553"/>
    </source>
</evidence>
<dbReference type="InterPro" id="IPR001789">
    <property type="entry name" value="Sig_transdc_resp-reg_receiver"/>
</dbReference>
<keyword evidence="5" id="KW-0804">Transcription</keyword>
<organism evidence="8 9">
    <name type="scientific">Mucilaginibacter panaciglaebae</name>
    <dbReference type="NCBI Taxonomy" id="502331"/>
    <lineage>
        <taxon>Bacteria</taxon>
        <taxon>Pseudomonadati</taxon>
        <taxon>Bacteroidota</taxon>
        <taxon>Sphingobacteriia</taxon>
        <taxon>Sphingobacteriales</taxon>
        <taxon>Sphingobacteriaceae</taxon>
        <taxon>Mucilaginibacter</taxon>
    </lineage>
</organism>
<dbReference type="SMART" id="SM00448">
    <property type="entry name" value="REC"/>
    <property type="match status" value="1"/>
</dbReference>
<name>A0ABP7WRM3_9SPHI</name>
<evidence type="ECO:0000259" key="7">
    <source>
        <dbReference type="PROSITE" id="PS50110"/>
    </source>
</evidence>
<protein>
    <submittedName>
        <fullName evidence="8">Response regulator</fullName>
    </submittedName>
</protein>
<gene>
    <name evidence="8" type="ORF">GCM10022392_17750</name>
</gene>
<keyword evidence="1 6" id="KW-0597">Phosphoprotein</keyword>
<keyword evidence="9" id="KW-1185">Reference proteome</keyword>
<dbReference type="Gene3D" id="3.40.50.2300">
    <property type="match status" value="1"/>
</dbReference>
<reference evidence="9" key="1">
    <citation type="journal article" date="2019" name="Int. J. Syst. Evol. Microbiol.">
        <title>The Global Catalogue of Microorganisms (GCM) 10K type strain sequencing project: providing services to taxonomists for standard genome sequencing and annotation.</title>
        <authorList>
            <consortium name="The Broad Institute Genomics Platform"/>
            <consortium name="The Broad Institute Genome Sequencing Center for Infectious Disease"/>
            <person name="Wu L."/>
            <person name="Ma J."/>
        </authorList>
    </citation>
    <scope>NUCLEOTIDE SEQUENCE [LARGE SCALE GENOMIC DNA]</scope>
    <source>
        <strain evidence="9">JCM 17085</strain>
    </source>
</reference>
<comment type="caution">
    <text evidence="8">The sequence shown here is derived from an EMBL/GenBank/DDBJ whole genome shotgun (WGS) entry which is preliminary data.</text>
</comment>
<dbReference type="Pfam" id="PF00072">
    <property type="entry name" value="Response_reg"/>
    <property type="match status" value="1"/>
</dbReference>
<keyword evidence="2" id="KW-0902">Two-component regulatory system</keyword>
<feature type="modified residue" description="4-aspartylphosphate" evidence="6">
    <location>
        <position position="60"/>
    </location>
</feature>
<dbReference type="EMBL" id="BAABCV010000005">
    <property type="protein sequence ID" value="GAA4095210.1"/>
    <property type="molecule type" value="Genomic_DNA"/>
</dbReference>
<keyword evidence="4" id="KW-0238">DNA-binding</keyword>
<sequence length="137" mass="15272">MTSFSNSSQVKILIVEDDQFMQAILQKFLSTTYEIIIKPTGMDALSFMQSGNLPDLIISDLNTPKLSGLDLIEQVKLSDFFNSIPIIILSGEDSSEKRVKCLDAGADDYIVKPFNPAELQSRIRVVLRRSGKFLANL</sequence>
<proteinExistence type="predicted"/>
<dbReference type="InterPro" id="IPR039420">
    <property type="entry name" value="WalR-like"/>
</dbReference>
<accession>A0ABP7WRM3</accession>
<dbReference type="PROSITE" id="PS50110">
    <property type="entry name" value="RESPONSE_REGULATORY"/>
    <property type="match status" value="1"/>
</dbReference>
<evidence type="ECO:0000313" key="9">
    <source>
        <dbReference type="Proteomes" id="UP001500841"/>
    </source>
</evidence>
<dbReference type="PANTHER" id="PTHR48111">
    <property type="entry name" value="REGULATOR OF RPOS"/>
    <property type="match status" value="1"/>
</dbReference>
<keyword evidence="3" id="KW-0805">Transcription regulation</keyword>
<feature type="domain" description="Response regulatory" evidence="7">
    <location>
        <begin position="11"/>
        <end position="127"/>
    </location>
</feature>
<evidence type="ECO:0000256" key="4">
    <source>
        <dbReference type="ARBA" id="ARBA00023125"/>
    </source>
</evidence>
<dbReference type="PANTHER" id="PTHR48111:SF1">
    <property type="entry name" value="TWO-COMPONENT RESPONSE REGULATOR ORR33"/>
    <property type="match status" value="1"/>
</dbReference>
<evidence type="ECO:0000313" key="8">
    <source>
        <dbReference type="EMBL" id="GAA4095210.1"/>
    </source>
</evidence>
<dbReference type="InterPro" id="IPR011006">
    <property type="entry name" value="CheY-like_superfamily"/>
</dbReference>
<evidence type="ECO:0000256" key="5">
    <source>
        <dbReference type="ARBA" id="ARBA00023163"/>
    </source>
</evidence>
<evidence type="ECO:0000256" key="2">
    <source>
        <dbReference type="ARBA" id="ARBA00023012"/>
    </source>
</evidence>
<dbReference type="Proteomes" id="UP001500841">
    <property type="component" value="Unassembled WGS sequence"/>
</dbReference>
<dbReference type="SUPFAM" id="SSF52172">
    <property type="entry name" value="CheY-like"/>
    <property type="match status" value="1"/>
</dbReference>
<dbReference type="RefSeq" id="WP_345103060.1">
    <property type="nucleotide sequence ID" value="NZ_BAABCV010000005.1"/>
</dbReference>